<reference evidence="5 6" key="1">
    <citation type="submission" date="2020-06" db="EMBL/GenBank/DDBJ databases">
        <title>Genome mining for natural products.</title>
        <authorList>
            <person name="Zhang B."/>
            <person name="Shi J."/>
            <person name="Ge H."/>
        </authorList>
    </citation>
    <scope>NUCLEOTIDE SEQUENCE [LARGE SCALE GENOMIC DNA]</scope>
    <source>
        <strain evidence="5 6">NA00687</strain>
    </source>
</reference>
<accession>A0A7H8N4S5</accession>
<dbReference type="RefSeq" id="WP_176161194.1">
    <property type="nucleotide sequence ID" value="NZ_CP054929.1"/>
</dbReference>
<evidence type="ECO:0000313" key="6">
    <source>
        <dbReference type="Proteomes" id="UP000509303"/>
    </source>
</evidence>
<dbReference type="InterPro" id="IPR036129">
    <property type="entry name" value="Glycerate_kinase_sf"/>
</dbReference>
<dbReference type="PANTHER" id="PTHR21599">
    <property type="entry name" value="GLYCERATE KINASE"/>
    <property type="match status" value="1"/>
</dbReference>
<proteinExistence type="inferred from homology"/>
<keyword evidence="6" id="KW-1185">Reference proteome</keyword>
<dbReference type="Pfam" id="PF02595">
    <property type="entry name" value="Gly_kinase"/>
    <property type="match status" value="1"/>
</dbReference>
<evidence type="ECO:0000256" key="4">
    <source>
        <dbReference type="SAM" id="MobiDB-lite"/>
    </source>
</evidence>
<keyword evidence="2" id="KW-0808">Transferase</keyword>
<protein>
    <submittedName>
        <fullName evidence="5">Glycerate kinase</fullName>
    </submittedName>
</protein>
<name>A0A7H8N4S5_9ACTN</name>
<dbReference type="EMBL" id="CP054929">
    <property type="protein sequence ID" value="QKW49460.1"/>
    <property type="molecule type" value="Genomic_DNA"/>
</dbReference>
<dbReference type="Gene3D" id="3.40.50.10350">
    <property type="entry name" value="Glycerate kinase, domain 1"/>
    <property type="match status" value="1"/>
</dbReference>
<keyword evidence="3 5" id="KW-0418">Kinase</keyword>
<dbReference type="InterPro" id="IPR018197">
    <property type="entry name" value="Glycerate_kinase_RE-like"/>
</dbReference>
<dbReference type="SUPFAM" id="SSF110738">
    <property type="entry name" value="Glycerate kinase I"/>
    <property type="match status" value="1"/>
</dbReference>
<dbReference type="PANTHER" id="PTHR21599:SF0">
    <property type="entry name" value="GLYCERATE KINASE"/>
    <property type="match status" value="1"/>
</dbReference>
<feature type="region of interest" description="Disordered" evidence="4">
    <location>
        <begin position="439"/>
        <end position="468"/>
    </location>
</feature>
<dbReference type="NCBIfam" id="TIGR00045">
    <property type="entry name" value="glycerate kinase"/>
    <property type="match status" value="1"/>
</dbReference>
<dbReference type="InterPro" id="IPR004381">
    <property type="entry name" value="Glycerate_kinase"/>
</dbReference>
<comment type="similarity">
    <text evidence="1">Belongs to the glycerate kinase type-1 family.</text>
</comment>
<evidence type="ECO:0000313" key="5">
    <source>
        <dbReference type="EMBL" id="QKW49460.1"/>
    </source>
</evidence>
<dbReference type="Proteomes" id="UP000509303">
    <property type="component" value="Chromosome"/>
</dbReference>
<dbReference type="Gene3D" id="3.90.1510.10">
    <property type="entry name" value="Glycerate kinase, domain 2"/>
    <property type="match status" value="1"/>
</dbReference>
<organism evidence="5 6">
    <name type="scientific">Streptomyces buecherae</name>
    <dbReference type="NCBI Taxonomy" id="2763006"/>
    <lineage>
        <taxon>Bacteria</taxon>
        <taxon>Bacillati</taxon>
        <taxon>Actinomycetota</taxon>
        <taxon>Actinomycetes</taxon>
        <taxon>Kitasatosporales</taxon>
        <taxon>Streptomycetaceae</taxon>
        <taxon>Streptomyces</taxon>
    </lineage>
</organism>
<feature type="compositionally biased region" description="Pro residues" evidence="4">
    <location>
        <begin position="441"/>
        <end position="468"/>
    </location>
</feature>
<dbReference type="GO" id="GO:0008887">
    <property type="term" value="F:glycerate kinase activity"/>
    <property type="evidence" value="ECO:0007669"/>
    <property type="project" value="InterPro"/>
</dbReference>
<evidence type="ECO:0000256" key="2">
    <source>
        <dbReference type="ARBA" id="ARBA00022679"/>
    </source>
</evidence>
<evidence type="ECO:0000256" key="3">
    <source>
        <dbReference type="ARBA" id="ARBA00022777"/>
    </source>
</evidence>
<dbReference type="InterPro" id="IPR018193">
    <property type="entry name" value="Glyc_kinase_flavodox-like_fold"/>
</dbReference>
<gene>
    <name evidence="5" type="ORF">HUT08_07770</name>
</gene>
<dbReference type="AlphaFoldDB" id="A0A7H8N4S5"/>
<evidence type="ECO:0000256" key="1">
    <source>
        <dbReference type="ARBA" id="ARBA00006284"/>
    </source>
</evidence>
<sequence>MNAPAPRPLRFAVAPSGFKESLTAREAAEAIAEGLQRVVPDADTDLIPLVDGGEGTAEALAAATGGALHHLTATGPTGVAVPTHFALLGPGARGAAGGRAAVVEMAAVAGLSLVPPDQRDPGATTTRGVGELVRAALDFGARRILVGCGDSGTSDGGAGALQALGARLLDADGRELPPGGRALARLARVDRSRLDPRLADTELLVACNPFNVLCGPQGVARVFGPQKGASPAQVEELSAALERWARILARDVCGPAVALASPTPGLPPYAAPAPAHTMSGAAPALALLPSAAGGVDLRHGPGTGASGGLGAGLAALGARLLPRFDVLLDGLDLDARLARADLVVTAEGALDRQTTRGKIPAEVARRAKAHGRPVLALAGTIGEGAREVRGAGVDAYHGILPAPVALAEALGRGREFLADAAEAALRMILIGTRLTGAPGRFAPPAPAPTPPPGPGRLVPLPGPPTAPR</sequence>
<dbReference type="GO" id="GO:0031388">
    <property type="term" value="P:organic acid phosphorylation"/>
    <property type="evidence" value="ECO:0007669"/>
    <property type="project" value="InterPro"/>
</dbReference>